<gene>
    <name evidence="1" type="ORF">EVAR_51463_1</name>
</gene>
<dbReference type="AlphaFoldDB" id="A0A4C1XRA5"/>
<reference evidence="1 2" key="1">
    <citation type="journal article" date="2019" name="Commun. Biol.">
        <title>The bagworm genome reveals a unique fibroin gene that provides high tensile strength.</title>
        <authorList>
            <person name="Kono N."/>
            <person name="Nakamura H."/>
            <person name="Ohtoshi R."/>
            <person name="Tomita M."/>
            <person name="Numata K."/>
            <person name="Arakawa K."/>
        </authorList>
    </citation>
    <scope>NUCLEOTIDE SEQUENCE [LARGE SCALE GENOMIC DNA]</scope>
</reference>
<proteinExistence type="predicted"/>
<keyword evidence="2" id="KW-1185">Reference proteome</keyword>
<sequence>MVFFLITQRNVLHRGEEQLVDGRRVTNSVQNIYLEDDIYYDTTAPHREIKKMWEGVSQRWGGIRRKLGADAHTHHERHIVCSYVTSSLPLHIERGRCGCARYHRAADVYFTFNSSGGLD</sequence>
<protein>
    <submittedName>
        <fullName evidence="1">Uncharacterized protein</fullName>
    </submittedName>
</protein>
<accession>A0A4C1XRA5</accession>
<dbReference type="EMBL" id="BGZK01000957">
    <property type="protein sequence ID" value="GBP66476.1"/>
    <property type="molecule type" value="Genomic_DNA"/>
</dbReference>
<comment type="caution">
    <text evidence="1">The sequence shown here is derived from an EMBL/GenBank/DDBJ whole genome shotgun (WGS) entry which is preliminary data.</text>
</comment>
<evidence type="ECO:0000313" key="1">
    <source>
        <dbReference type="EMBL" id="GBP66476.1"/>
    </source>
</evidence>
<dbReference type="Proteomes" id="UP000299102">
    <property type="component" value="Unassembled WGS sequence"/>
</dbReference>
<organism evidence="1 2">
    <name type="scientific">Eumeta variegata</name>
    <name type="common">Bagworm moth</name>
    <name type="synonym">Eumeta japonica</name>
    <dbReference type="NCBI Taxonomy" id="151549"/>
    <lineage>
        <taxon>Eukaryota</taxon>
        <taxon>Metazoa</taxon>
        <taxon>Ecdysozoa</taxon>
        <taxon>Arthropoda</taxon>
        <taxon>Hexapoda</taxon>
        <taxon>Insecta</taxon>
        <taxon>Pterygota</taxon>
        <taxon>Neoptera</taxon>
        <taxon>Endopterygota</taxon>
        <taxon>Lepidoptera</taxon>
        <taxon>Glossata</taxon>
        <taxon>Ditrysia</taxon>
        <taxon>Tineoidea</taxon>
        <taxon>Psychidae</taxon>
        <taxon>Oiketicinae</taxon>
        <taxon>Eumeta</taxon>
    </lineage>
</organism>
<evidence type="ECO:0000313" key="2">
    <source>
        <dbReference type="Proteomes" id="UP000299102"/>
    </source>
</evidence>
<name>A0A4C1XRA5_EUMVA</name>